<sequence>MRGCVKLVWGGVIRHRLSCALHHIVIVVCECVFVCVCVCVRACVCVFVCMCVCMRVRVCVCVGRLNPYFIFHPLYAGFMLKQDLETNANIVSAYT</sequence>
<proteinExistence type="predicted"/>
<name>A0A0E9WMQ4_ANGAN</name>
<dbReference type="EMBL" id="GBXM01017742">
    <property type="protein sequence ID" value="JAH90835.1"/>
    <property type="molecule type" value="Transcribed_RNA"/>
</dbReference>
<keyword evidence="1" id="KW-0812">Transmembrane</keyword>
<dbReference type="AlphaFoldDB" id="A0A0E9WMQ4"/>
<organism evidence="2">
    <name type="scientific">Anguilla anguilla</name>
    <name type="common">European freshwater eel</name>
    <name type="synonym">Muraena anguilla</name>
    <dbReference type="NCBI Taxonomy" id="7936"/>
    <lineage>
        <taxon>Eukaryota</taxon>
        <taxon>Metazoa</taxon>
        <taxon>Chordata</taxon>
        <taxon>Craniata</taxon>
        <taxon>Vertebrata</taxon>
        <taxon>Euteleostomi</taxon>
        <taxon>Actinopterygii</taxon>
        <taxon>Neopterygii</taxon>
        <taxon>Teleostei</taxon>
        <taxon>Anguilliformes</taxon>
        <taxon>Anguillidae</taxon>
        <taxon>Anguilla</taxon>
    </lineage>
</organism>
<evidence type="ECO:0000256" key="1">
    <source>
        <dbReference type="SAM" id="Phobius"/>
    </source>
</evidence>
<protein>
    <submittedName>
        <fullName evidence="2">Uncharacterized protein</fullName>
    </submittedName>
</protein>
<keyword evidence="1" id="KW-0472">Membrane</keyword>
<reference evidence="2" key="2">
    <citation type="journal article" date="2015" name="Fish Shellfish Immunol.">
        <title>Early steps in the European eel (Anguilla anguilla)-Vibrio vulnificus interaction in the gills: Role of the RtxA13 toxin.</title>
        <authorList>
            <person name="Callol A."/>
            <person name="Pajuelo D."/>
            <person name="Ebbesson L."/>
            <person name="Teles M."/>
            <person name="MacKenzie S."/>
            <person name="Amaro C."/>
        </authorList>
    </citation>
    <scope>NUCLEOTIDE SEQUENCE</scope>
</reference>
<accession>A0A0E9WMQ4</accession>
<evidence type="ECO:0000313" key="2">
    <source>
        <dbReference type="EMBL" id="JAH90835.1"/>
    </source>
</evidence>
<feature type="transmembrane region" description="Helical" evidence="1">
    <location>
        <begin position="20"/>
        <end position="48"/>
    </location>
</feature>
<reference evidence="2" key="1">
    <citation type="submission" date="2014-11" db="EMBL/GenBank/DDBJ databases">
        <authorList>
            <person name="Amaro Gonzalez C."/>
        </authorList>
    </citation>
    <scope>NUCLEOTIDE SEQUENCE</scope>
</reference>
<keyword evidence="1" id="KW-1133">Transmembrane helix</keyword>